<feature type="transmembrane region" description="Helical" evidence="2">
    <location>
        <begin position="187"/>
        <end position="209"/>
    </location>
</feature>
<accession>A0A067NP93</accession>
<dbReference type="VEuPathDB" id="FungiDB:PLEOSDRAFT_1093155"/>
<protein>
    <submittedName>
        <fullName evidence="3">Uncharacterized protein</fullName>
    </submittedName>
</protein>
<dbReference type="HOGENOM" id="CLU_096572_0_0_1"/>
<dbReference type="InParanoid" id="A0A067NP93"/>
<organism evidence="3 4">
    <name type="scientific">Pleurotus ostreatus (strain PC15)</name>
    <name type="common">Oyster mushroom</name>
    <dbReference type="NCBI Taxonomy" id="1137138"/>
    <lineage>
        <taxon>Eukaryota</taxon>
        <taxon>Fungi</taxon>
        <taxon>Dikarya</taxon>
        <taxon>Basidiomycota</taxon>
        <taxon>Agaricomycotina</taxon>
        <taxon>Agaricomycetes</taxon>
        <taxon>Agaricomycetidae</taxon>
        <taxon>Agaricales</taxon>
        <taxon>Pleurotineae</taxon>
        <taxon>Pleurotaceae</taxon>
        <taxon>Pleurotus</taxon>
    </lineage>
</organism>
<evidence type="ECO:0000256" key="1">
    <source>
        <dbReference type="SAM" id="MobiDB-lite"/>
    </source>
</evidence>
<sequence>MSNSSPAKVDFYDHFHTVNVPSLSRSNPYQPLPTDEKRPLSYSQDEFVEQHDHDSQHQCRHQRKCHGARLRRILLPVILAFTLLIGIITMHAVCFSNGGMVNSWGADGGVAGIWRGVGSDGMPDVEPPTENLNKRIVDFTKLHIGTVTSVDDLAKRVSSSPITKRQSGGAAPGNGNNEESAFTRNKLYLIVIFVGLLVVVILAIMLSAWCCKSSFENPLCCPCYLCACCGGLACLECIGCGLCCEGVSELTE</sequence>
<keyword evidence="2" id="KW-0472">Membrane</keyword>
<evidence type="ECO:0000256" key="2">
    <source>
        <dbReference type="SAM" id="Phobius"/>
    </source>
</evidence>
<keyword evidence="2" id="KW-0812">Transmembrane</keyword>
<evidence type="ECO:0000313" key="4">
    <source>
        <dbReference type="Proteomes" id="UP000027073"/>
    </source>
</evidence>
<dbReference type="AlphaFoldDB" id="A0A067NP93"/>
<evidence type="ECO:0000313" key="3">
    <source>
        <dbReference type="EMBL" id="KDQ29878.1"/>
    </source>
</evidence>
<feature type="region of interest" description="Disordered" evidence="1">
    <location>
        <begin position="158"/>
        <end position="177"/>
    </location>
</feature>
<name>A0A067NP93_PLEO1</name>
<proteinExistence type="predicted"/>
<keyword evidence="2" id="KW-1133">Transmembrane helix</keyword>
<feature type="transmembrane region" description="Helical" evidence="2">
    <location>
        <begin position="73"/>
        <end position="93"/>
    </location>
</feature>
<feature type="compositionally biased region" description="Low complexity" evidence="1">
    <location>
        <begin position="167"/>
        <end position="177"/>
    </location>
</feature>
<gene>
    <name evidence="3" type="ORF">PLEOSDRAFT_1093155</name>
</gene>
<dbReference type="Proteomes" id="UP000027073">
    <property type="component" value="Unassembled WGS sequence"/>
</dbReference>
<dbReference type="OrthoDB" id="3064266at2759"/>
<dbReference type="EMBL" id="KL198007">
    <property type="protein sequence ID" value="KDQ29878.1"/>
    <property type="molecule type" value="Genomic_DNA"/>
</dbReference>
<reference evidence="4" key="1">
    <citation type="journal article" date="2014" name="Proc. Natl. Acad. Sci. U.S.A.">
        <title>Extensive sampling of basidiomycete genomes demonstrates inadequacy of the white-rot/brown-rot paradigm for wood decay fungi.</title>
        <authorList>
            <person name="Riley R."/>
            <person name="Salamov A.A."/>
            <person name="Brown D.W."/>
            <person name="Nagy L.G."/>
            <person name="Floudas D."/>
            <person name="Held B.W."/>
            <person name="Levasseur A."/>
            <person name="Lombard V."/>
            <person name="Morin E."/>
            <person name="Otillar R."/>
            <person name="Lindquist E.A."/>
            <person name="Sun H."/>
            <person name="LaButti K.M."/>
            <person name="Schmutz J."/>
            <person name="Jabbour D."/>
            <person name="Luo H."/>
            <person name="Baker S.E."/>
            <person name="Pisabarro A.G."/>
            <person name="Walton J.D."/>
            <person name="Blanchette R.A."/>
            <person name="Henrissat B."/>
            <person name="Martin F."/>
            <person name="Cullen D."/>
            <person name="Hibbett D.S."/>
            <person name="Grigoriev I.V."/>
        </authorList>
    </citation>
    <scope>NUCLEOTIDE SEQUENCE [LARGE SCALE GENOMIC DNA]</scope>
    <source>
        <strain evidence="4">PC15</strain>
    </source>
</reference>